<evidence type="ECO:0000256" key="7">
    <source>
        <dbReference type="ARBA" id="ARBA00023157"/>
    </source>
</evidence>
<dbReference type="InterPro" id="IPR003597">
    <property type="entry name" value="Ig_C1-set"/>
</dbReference>
<keyword evidence="7" id="KW-1015">Disulfide bond</keyword>
<dbReference type="InterPro" id="IPR036179">
    <property type="entry name" value="Ig-like_dom_sf"/>
</dbReference>
<dbReference type="InterPro" id="IPR003006">
    <property type="entry name" value="Ig/MHC_CS"/>
</dbReference>
<dbReference type="Ensembl" id="ENSSMRT00000013499.1">
    <property type="protein sequence ID" value="ENSSMRP00000011580.1"/>
    <property type="gene ID" value="ENSSMRG00000008603.1"/>
</dbReference>
<dbReference type="SMART" id="SM00921">
    <property type="entry name" value="MHC_II_beta"/>
    <property type="match status" value="1"/>
</dbReference>
<dbReference type="Pfam" id="PF07654">
    <property type="entry name" value="C1-set"/>
    <property type="match status" value="1"/>
</dbReference>
<evidence type="ECO:0000259" key="11">
    <source>
        <dbReference type="PROSITE" id="PS50835"/>
    </source>
</evidence>
<dbReference type="PROSITE" id="PS50835">
    <property type="entry name" value="IG_LIKE"/>
    <property type="match status" value="1"/>
</dbReference>
<keyword evidence="5" id="KW-1064">Adaptive immunity</keyword>
<dbReference type="Gene3D" id="2.60.40.10">
    <property type="entry name" value="Immunoglobulins"/>
    <property type="match status" value="1"/>
</dbReference>
<protein>
    <recommendedName>
        <fullName evidence="11">Ig-like domain-containing protein</fullName>
    </recommendedName>
</protein>
<evidence type="ECO:0000256" key="1">
    <source>
        <dbReference type="ARBA" id="ARBA00004479"/>
    </source>
</evidence>
<keyword evidence="3" id="KW-0391">Immunity</keyword>
<evidence type="ECO:0000313" key="13">
    <source>
        <dbReference type="Proteomes" id="UP000694421"/>
    </source>
</evidence>
<sequence length="343" mass="37993">MPKCKLGCVGGGWNEASSFSSGAPRGGDDLLWGGGRGDSFLLARRGGADLPPPSTCQEVSDLGSGLPKAVNGAVGAALSWVGAAQCPSPFLPPEHFLYQVRTECRFQNGTQRVQMLDRYFWGRQEYVRFDSQVGKFVALTELGRPDAEYWNREFLQSEKADVDRFCRHNYGIDWPFARDRRGEAGGGRVLTITPMDHPTTSQNILLICNVGRFFPPDIEIKWFKNGEEEEGSHVSSTDLIRNGDWTFQTEVMLETQLERGDVYTCQVDHASLKEPVTVQWDPQSDAARSKMWTGIVGCILFLVFVTPGVFLYVKNKKGIGRPLASSVLLLKRPCSGDRSSLSS</sequence>
<dbReference type="Proteomes" id="UP000694421">
    <property type="component" value="Unplaced"/>
</dbReference>
<proteinExistence type="predicted"/>
<dbReference type="SUPFAM" id="SSF54452">
    <property type="entry name" value="MHC antigen-recognition domain"/>
    <property type="match status" value="1"/>
</dbReference>
<keyword evidence="9" id="KW-0491">MHC II</keyword>
<dbReference type="PROSITE" id="PS00290">
    <property type="entry name" value="IG_MHC"/>
    <property type="match status" value="1"/>
</dbReference>
<evidence type="ECO:0000256" key="4">
    <source>
        <dbReference type="ARBA" id="ARBA00022989"/>
    </source>
</evidence>
<reference evidence="12" key="1">
    <citation type="submission" date="2025-08" db="UniProtKB">
        <authorList>
            <consortium name="Ensembl"/>
        </authorList>
    </citation>
    <scope>IDENTIFICATION</scope>
</reference>
<name>A0A8D0BSD0_SALMN</name>
<organism evidence="12 13">
    <name type="scientific">Salvator merianae</name>
    <name type="common">Argentine black and white tegu</name>
    <name type="synonym">Tupinambis merianae</name>
    <dbReference type="NCBI Taxonomy" id="96440"/>
    <lineage>
        <taxon>Eukaryota</taxon>
        <taxon>Metazoa</taxon>
        <taxon>Chordata</taxon>
        <taxon>Craniata</taxon>
        <taxon>Vertebrata</taxon>
        <taxon>Euteleostomi</taxon>
        <taxon>Lepidosauria</taxon>
        <taxon>Squamata</taxon>
        <taxon>Bifurcata</taxon>
        <taxon>Unidentata</taxon>
        <taxon>Episquamata</taxon>
        <taxon>Laterata</taxon>
        <taxon>Teiioidea</taxon>
        <taxon>Teiidae</taxon>
        <taxon>Salvator</taxon>
    </lineage>
</organism>
<accession>A0A8D0BSD0</accession>
<dbReference type="GO" id="GO:0002250">
    <property type="term" value="P:adaptive immune response"/>
    <property type="evidence" value="ECO:0007669"/>
    <property type="project" value="UniProtKB-KW"/>
</dbReference>
<keyword evidence="4 10" id="KW-1133">Transmembrane helix</keyword>
<dbReference type="InterPro" id="IPR050160">
    <property type="entry name" value="MHC/Immunoglobulin"/>
</dbReference>
<dbReference type="SMART" id="SM00407">
    <property type="entry name" value="IGc1"/>
    <property type="match status" value="1"/>
</dbReference>
<evidence type="ECO:0000313" key="12">
    <source>
        <dbReference type="Ensembl" id="ENSSMRP00000011580.1"/>
    </source>
</evidence>
<evidence type="ECO:0000256" key="9">
    <source>
        <dbReference type="ARBA" id="ARBA00023182"/>
    </source>
</evidence>
<evidence type="ECO:0000256" key="6">
    <source>
        <dbReference type="ARBA" id="ARBA00023136"/>
    </source>
</evidence>
<keyword evidence="13" id="KW-1185">Reference proteome</keyword>
<evidence type="ECO:0000256" key="2">
    <source>
        <dbReference type="ARBA" id="ARBA00022692"/>
    </source>
</evidence>
<dbReference type="InterPro" id="IPR000353">
    <property type="entry name" value="MHC_II_b_N"/>
</dbReference>
<dbReference type="PANTHER" id="PTHR19944">
    <property type="entry name" value="MHC CLASS II-RELATED"/>
    <property type="match status" value="1"/>
</dbReference>
<feature type="domain" description="Ig-like" evidence="11">
    <location>
        <begin position="201"/>
        <end position="277"/>
    </location>
</feature>
<comment type="subcellular location">
    <subcellularLocation>
        <location evidence="1">Membrane</location>
        <topology evidence="1">Single-pass type I membrane protein</topology>
    </subcellularLocation>
</comment>
<dbReference type="InterPro" id="IPR011162">
    <property type="entry name" value="MHC_I/II-like_Ag-recog"/>
</dbReference>
<dbReference type="Pfam" id="PF00969">
    <property type="entry name" value="MHC_II_beta"/>
    <property type="match status" value="1"/>
</dbReference>
<evidence type="ECO:0000256" key="8">
    <source>
        <dbReference type="ARBA" id="ARBA00023180"/>
    </source>
</evidence>
<dbReference type="Gene3D" id="3.10.320.10">
    <property type="entry name" value="Class II Histocompatibility Antigen, M Beta Chain, Chain B, domain 1"/>
    <property type="match status" value="1"/>
</dbReference>
<evidence type="ECO:0000256" key="10">
    <source>
        <dbReference type="SAM" id="Phobius"/>
    </source>
</evidence>
<dbReference type="GO" id="GO:0002504">
    <property type="term" value="P:antigen processing and presentation of peptide or polysaccharide antigen via MHC class II"/>
    <property type="evidence" value="ECO:0007669"/>
    <property type="project" value="UniProtKB-KW"/>
</dbReference>
<dbReference type="InterPro" id="IPR014745">
    <property type="entry name" value="MHC_II_a/b_N"/>
</dbReference>
<keyword evidence="2 10" id="KW-0812">Transmembrane</keyword>
<dbReference type="GO" id="GO:0042613">
    <property type="term" value="C:MHC class II protein complex"/>
    <property type="evidence" value="ECO:0007669"/>
    <property type="project" value="UniProtKB-KW"/>
</dbReference>
<keyword evidence="8" id="KW-0325">Glycoprotein</keyword>
<dbReference type="FunFam" id="3.10.320.10:FF:000001">
    <property type="entry name" value="HLA class II histocompatibility antigen, DRB1-1 beta chain"/>
    <property type="match status" value="1"/>
</dbReference>
<dbReference type="InterPro" id="IPR013783">
    <property type="entry name" value="Ig-like_fold"/>
</dbReference>
<reference evidence="12" key="2">
    <citation type="submission" date="2025-09" db="UniProtKB">
        <authorList>
            <consortium name="Ensembl"/>
        </authorList>
    </citation>
    <scope>IDENTIFICATION</scope>
</reference>
<dbReference type="AlphaFoldDB" id="A0A8D0BSD0"/>
<keyword evidence="6 10" id="KW-0472">Membrane</keyword>
<dbReference type="InterPro" id="IPR007110">
    <property type="entry name" value="Ig-like_dom"/>
</dbReference>
<evidence type="ECO:0000256" key="5">
    <source>
        <dbReference type="ARBA" id="ARBA00023130"/>
    </source>
</evidence>
<dbReference type="PANTHER" id="PTHR19944:SF99">
    <property type="entry name" value="HLA CLASS II HISTOCOMPATIBILITY ANTIGEN, DRB1 BETA CHAIN"/>
    <property type="match status" value="1"/>
</dbReference>
<dbReference type="SUPFAM" id="SSF48726">
    <property type="entry name" value="Immunoglobulin"/>
    <property type="match status" value="1"/>
</dbReference>
<evidence type="ECO:0000256" key="3">
    <source>
        <dbReference type="ARBA" id="ARBA00022859"/>
    </source>
</evidence>
<dbReference type="GeneTree" id="ENSGT00950000183127"/>
<feature type="transmembrane region" description="Helical" evidence="10">
    <location>
        <begin position="291"/>
        <end position="313"/>
    </location>
</feature>